<dbReference type="Gene3D" id="3.40.50.620">
    <property type="entry name" value="HUPs"/>
    <property type="match status" value="1"/>
</dbReference>
<comment type="similarity">
    <text evidence="1">Belongs to the universal stress protein A family.</text>
</comment>
<organism evidence="3 4">
    <name type="scientific">Halorubellus litoreus</name>
    <dbReference type="NCBI Taxonomy" id="755308"/>
    <lineage>
        <taxon>Archaea</taxon>
        <taxon>Methanobacteriati</taxon>
        <taxon>Methanobacteriota</taxon>
        <taxon>Stenosarchaea group</taxon>
        <taxon>Halobacteria</taxon>
        <taxon>Halobacteriales</taxon>
        <taxon>Halorubellaceae</taxon>
        <taxon>Halorubellus</taxon>
    </lineage>
</organism>
<dbReference type="PRINTS" id="PR01438">
    <property type="entry name" value="UNVRSLSTRESS"/>
</dbReference>
<reference evidence="3 4" key="1">
    <citation type="journal article" date="2019" name="Int. J. Syst. Evol. Microbiol.">
        <title>The Global Catalogue of Microorganisms (GCM) 10K type strain sequencing project: providing services to taxonomists for standard genome sequencing and annotation.</title>
        <authorList>
            <consortium name="The Broad Institute Genomics Platform"/>
            <consortium name="The Broad Institute Genome Sequencing Center for Infectious Disease"/>
            <person name="Wu L."/>
            <person name="Ma J."/>
        </authorList>
    </citation>
    <scope>NUCLEOTIDE SEQUENCE [LARGE SCALE GENOMIC DNA]</scope>
    <source>
        <strain evidence="3 4">GX26</strain>
    </source>
</reference>
<evidence type="ECO:0000259" key="2">
    <source>
        <dbReference type="Pfam" id="PF00582"/>
    </source>
</evidence>
<dbReference type="PANTHER" id="PTHR46268">
    <property type="entry name" value="STRESS RESPONSE PROTEIN NHAX"/>
    <property type="match status" value="1"/>
</dbReference>
<evidence type="ECO:0000313" key="3">
    <source>
        <dbReference type="EMBL" id="MFC6952798.1"/>
    </source>
</evidence>
<sequence>MYERILVPTDGSVGSAHVALQAIDLAETYGATIHVLHVVDESVRAFVAGFGDESELDDRGQEAVDRVATMAREHGVDVVTAIEDGDPARHIVEYADEIDADLIVAGTHGRSGVERRLIGSVAERLVRRAACPVMTVRLPETDVTVEDEDEAMDIARDALADAGIDAAVTEVERQVSVWVVDAESEDETYLVYVDPVTQRTSIIS</sequence>
<dbReference type="EMBL" id="JBHSXN010000002">
    <property type="protein sequence ID" value="MFC6952798.1"/>
    <property type="molecule type" value="Genomic_DNA"/>
</dbReference>
<feature type="domain" description="UspA" evidence="2">
    <location>
        <begin position="1"/>
        <end position="137"/>
    </location>
</feature>
<dbReference type="Pfam" id="PF00582">
    <property type="entry name" value="Usp"/>
    <property type="match status" value="1"/>
</dbReference>
<evidence type="ECO:0000313" key="4">
    <source>
        <dbReference type="Proteomes" id="UP001596395"/>
    </source>
</evidence>
<dbReference type="CDD" id="cd00293">
    <property type="entry name" value="USP-like"/>
    <property type="match status" value="1"/>
</dbReference>
<dbReference type="AlphaFoldDB" id="A0ABD5VE88"/>
<dbReference type="RefSeq" id="WP_336349782.1">
    <property type="nucleotide sequence ID" value="NZ_JAZAQL010000002.1"/>
</dbReference>
<dbReference type="InterPro" id="IPR006016">
    <property type="entry name" value="UspA"/>
</dbReference>
<keyword evidence="4" id="KW-1185">Reference proteome</keyword>
<evidence type="ECO:0000256" key="1">
    <source>
        <dbReference type="ARBA" id="ARBA00008791"/>
    </source>
</evidence>
<dbReference type="InterPro" id="IPR006015">
    <property type="entry name" value="Universal_stress_UspA"/>
</dbReference>
<dbReference type="PANTHER" id="PTHR46268:SF6">
    <property type="entry name" value="UNIVERSAL STRESS PROTEIN UP12"/>
    <property type="match status" value="1"/>
</dbReference>
<accession>A0ABD5VE88</accession>
<dbReference type="Proteomes" id="UP001596395">
    <property type="component" value="Unassembled WGS sequence"/>
</dbReference>
<comment type="caution">
    <text evidence="3">The sequence shown here is derived from an EMBL/GenBank/DDBJ whole genome shotgun (WGS) entry which is preliminary data.</text>
</comment>
<protein>
    <submittedName>
        <fullName evidence="3">Universal stress protein</fullName>
    </submittedName>
</protein>
<dbReference type="SUPFAM" id="SSF52402">
    <property type="entry name" value="Adenine nucleotide alpha hydrolases-like"/>
    <property type="match status" value="1"/>
</dbReference>
<proteinExistence type="inferred from homology"/>
<dbReference type="InterPro" id="IPR014729">
    <property type="entry name" value="Rossmann-like_a/b/a_fold"/>
</dbReference>
<name>A0ABD5VE88_9EURY</name>
<gene>
    <name evidence="3" type="ORF">ACFQGB_07960</name>
</gene>